<dbReference type="InterPro" id="IPR010982">
    <property type="entry name" value="Lambda_DNA-bd_dom_sf"/>
</dbReference>
<reference evidence="3 4" key="1">
    <citation type="submission" date="2021-03" db="EMBL/GenBank/DDBJ databases">
        <title>Paenibacillus artemisicola MWE-103 whole genome sequence.</title>
        <authorList>
            <person name="Ham Y.J."/>
        </authorList>
    </citation>
    <scope>NUCLEOTIDE SEQUENCE [LARGE SCALE GENOMIC DNA]</scope>
    <source>
        <strain evidence="3 4">MWE-103</strain>
    </source>
</reference>
<dbReference type="PANTHER" id="PTHR46797">
    <property type="entry name" value="HTH-TYPE TRANSCRIPTIONAL REGULATOR"/>
    <property type="match status" value="1"/>
</dbReference>
<dbReference type="EMBL" id="JAGGDJ010000003">
    <property type="protein sequence ID" value="MBO7744163.1"/>
    <property type="molecule type" value="Genomic_DNA"/>
</dbReference>
<name>A0ABS3W7B1_9BACL</name>
<feature type="domain" description="HTH cro/C1-type" evidence="2">
    <location>
        <begin position="9"/>
        <end position="64"/>
    </location>
</feature>
<evidence type="ECO:0000313" key="3">
    <source>
        <dbReference type="EMBL" id="MBO7744163.1"/>
    </source>
</evidence>
<dbReference type="Gene3D" id="1.10.260.40">
    <property type="entry name" value="lambda repressor-like DNA-binding domains"/>
    <property type="match status" value="1"/>
</dbReference>
<protein>
    <submittedName>
        <fullName evidence="3">Helix-turn-helix transcriptional regulator</fullName>
    </submittedName>
</protein>
<evidence type="ECO:0000259" key="2">
    <source>
        <dbReference type="PROSITE" id="PS50943"/>
    </source>
</evidence>
<dbReference type="PROSITE" id="PS50943">
    <property type="entry name" value="HTH_CROC1"/>
    <property type="match status" value="1"/>
</dbReference>
<organism evidence="3 4">
    <name type="scientific">Paenibacillus artemisiicola</name>
    <dbReference type="NCBI Taxonomy" id="1172618"/>
    <lineage>
        <taxon>Bacteria</taxon>
        <taxon>Bacillati</taxon>
        <taxon>Bacillota</taxon>
        <taxon>Bacilli</taxon>
        <taxon>Bacillales</taxon>
        <taxon>Paenibacillaceae</taxon>
        <taxon>Paenibacillus</taxon>
    </lineage>
</organism>
<dbReference type="InterPro" id="IPR001387">
    <property type="entry name" value="Cro/C1-type_HTH"/>
</dbReference>
<dbReference type="SMART" id="SM00530">
    <property type="entry name" value="HTH_XRE"/>
    <property type="match status" value="1"/>
</dbReference>
<keyword evidence="4" id="KW-1185">Reference proteome</keyword>
<comment type="caution">
    <text evidence="3">The sequence shown here is derived from an EMBL/GenBank/DDBJ whole genome shotgun (WGS) entry which is preliminary data.</text>
</comment>
<evidence type="ECO:0000313" key="4">
    <source>
        <dbReference type="Proteomes" id="UP000670947"/>
    </source>
</evidence>
<sequence length="341" mass="39546">MENSFGDYLKELRLSRNMSINQLAEESGISNSQISRIENGLRGIPKPETIRKIADALKVEYEVLMNEAGYLPDKKDINTIIETGKQYIDKARSDALISSEFLDETENMLKRVIEIDSFIENNPNIDVETKFNKYLELQGYIENAIYGMERINKRVLISMNRSQGNGQVPENLRTISLKYLNLANVQLNKIRPFRNNTKSENDEADYDIIVDLWLDDIIPYISFDESRFFPVVKEEIDDILFEVAPEIRDQIEITPQGLPRSLKSIVKSDSKIVDKILNPLRLIGFRYKANAIDNPSSKKYTLDLEKWLKEGSIMYHNIILNEDQKQHLLRTLSFMVQDDTR</sequence>
<dbReference type="InterPro" id="IPR050807">
    <property type="entry name" value="TransReg_Diox_bact_type"/>
</dbReference>
<gene>
    <name evidence="3" type="ORF">I8J29_08160</name>
</gene>
<dbReference type="Pfam" id="PF01381">
    <property type="entry name" value="HTH_3"/>
    <property type="match status" value="1"/>
</dbReference>
<dbReference type="PANTHER" id="PTHR46797:SF1">
    <property type="entry name" value="METHYLPHOSPHONATE SYNTHASE"/>
    <property type="match status" value="1"/>
</dbReference>
<dbReference type="SUPFAM" id="SSF47413">
    <property type="entry name" value="lambda repressor-like DNA-binding domains"/>
    <property type="match status" value="1"/>
</dbReference>
<dbReference type="Proteomes" id="UP000670947">
    <property type="component" value="Unassembled WGS sequence"/>
</dbReference>
<dbReference type="CDD" id="cd00093">
    <property type="entry name" value="HTH_XRE"/>
    <property type="match status" value="1"/>
</dbReference>
<proteinExistence type="predicted"/>
<keyword evidence="1" id="KW-0238">DNA-binding</keyword>
<evidence type="ECO:0000256" key="1">
    <source>
        <dbReference type="ARBA" id="ARBA00023125"/>
    </source>
</evidence>
<accession>A0ABS3W7B1</accession>